<dbReference type="OrthoDB" id="9805604at2"/>
<dbReference type="EMBL" id="CP001848">
    <property type="protein sequence ID" value="ADB15529.1"/>
    <property type="molecule type" value="Genomic_DNA"/>
</dbReference>
<feature type="binding site" evidence="7">
    <location>
        <position position="109"/>
    </location>
    <ligand>
        <name>Mg(2+)</name>
        <dbReference type="ChEBI" id="CHEBI:18420"/>
    </ligand>
</feature>
<evidence type="ECO:0000256" key="4">
    <source>
        <dbReference type="ARBA" id="ARBA00022723"/>
    </source>
</evidence>
<sequence length="173" mass="18950">MKLTDSCRRIELILSDVDGVLTDGGIAYDNQGVEIKKFHIRDGMGIKLWQQAGFRFGILTARSSHIVKVRASELGIAIVRQGFETKLPIALEIMRDLKLAPEQVCYIGDDLTDLPVIRAVGLGVAVADAAPEVRAAATHITKLNGGQGAVRETIEMILKSQSRWDGLLQTYYS</sequence>
<feature type="binding site" evidence="7">
    <location>
        <position position="18"/>
    </location>
    <ligand>
        <name>substrate</name>
    </ligand>
</feature>
<dbReference type="STRING" id="530564.Psta_0844"/>
<keyword evidence="9" id="KW-1185">Reference proteome</keyword>
<dbReference type="Pfam" id="PF08282">
    <property type="entry name" value="Hydrolase_3"/>
    <property type="match status" value="1"/>
</dbReference>
<dbReference type="PANTHER" id="PTHR21485:SF3">
    <property type="entry name" value="N-ACYLNEURAMINATE CYTIDYLYLTRANSFERASE"/>
    <property type="match status" value="1"/>
</dbReference>
<dbReference type="GO" id="GO:0019143">
    <property type="term" value="F:3-deoxy-manno-octulosonate-8-phosphatase activity"/>
    <property type="evidence" value="ECO:0007669"/>
    <property type="project" value="UniProtKB-EC"/>
</dbReference>
<dbReference type="CDD" id="cd01630">
    <property type="entry name" value="HAD_KDO-like"/>
    <property type="match status" value="1"/>
</dbReference>
<dbReference type="KEGG" id="psl:Psta_0844"/>
<evidence type="ECO:0000256" key="6">
    <source>
        <dbReference type="ARBA" id="ARBA00022842"/>
    </source>
</evidence>
<dbReference type="GO" id="GO:0008781">
    <property type="term" value="F:N-acylneuraminate cytidylyltransferase activity"/>
    <property type="evidence" value="ECO:0007669"/>
    <property type="project" value="TreeGrafter"/>
</dbReference>
<dbReference type="FunFam" id="3.40.50.1000:FF:000029">
    <property type="entry name" value="3-deoxy-D-manno-octulosonate 8-phosphate phosphatase KdsC"/>
    <property type="match status" value="1"/>
</dbReference>
<dbReference type="Proteomes" id="UP000001887">
    <property type="component" value="Chromosome"/>
</dbReference>
<dbReference type="AlphaFoldDB" id="D2R6F1"/>
<evidence type="ECO:0000313" key="9">
    <source>
        <dbReference type="Proteomes" id="UP000001887"/>
    </source>
</evidence>
<dbReference type="SFLD" id="SFLDG01138">
    <property type="entry name" value="C1.6.2:_Deoxy-d-mannose-octulo"/>
    <property type="match status" value="1"/>
</dbReference>
<comment type="subunit">
    <text evidence="3">Homotetramer.</text>
</comment>
<keyword evidence="6 7" id="KW-0460">Magnesium</keyword>
<evidence type="ECO:0000256" key="3">
    <source>
        <dbReference type="ARBA" id="ARBA00011881"/>
    </source>
</evidence>
<evidence type="ECO:0000256" key="5">
    <source>
        <dbReference type="ARBA" id="ARBA00022801"/>
    </source>
</evidence>
<reference evidence="8 9" key="1">
    <citation type="journal article" date="2009" name="Stand. Genomic Sci.">
        <title>Complete genome sequence of Pirellula staleyi type strain (ATCC 27377).</title>
        <authorList>
            <person name="Clum A."/>
            <person name="Tindall B.J."/>
            <person name="Sikorski J."/>
            <person name="Ivanova N."/>
            <person name="Mavrommatis K."/>
            <person name="Lucas S."/>
            <person name="Glavina del Rio T."/>
            <person name="Nolan M."/>
            <person name="Chen F."/>
            <person name="Tice H."/>
            <person name="Pitluck S."/>
            <person name="Cheng J.F."/>
            <person name="Chertkov O."/>
            <person name="Brettin T."/>
            <person name="Han C."/>
            <person name="Detter J.C."/>
            <person name="Kuske C."/>
            <person name="Bruce D."/>
            <person name="Goodwin L."/>
            <person name="Ovchinikova G."/>
            <person name="Pati A."/>
            <person name="Mikhailova N."/>
            <person name="Chen A."/>
            <person name="Palaniappan K."/>
            <person name="Land M."/>
            <person name="Hauser L."/>
            <person name="Chang Y.J."/>
            <person name="Jeffries C.D."/>
            <person name="Chain P."/>
            <person name="Rohde M."/>
            <person name="Goker M."/>
            <person name="Bristow J."/>
            <person name="Eisen J.A."/>
            <person name="Markowitz V."/>
            <person name="Hugenholtz P."/>
            <person name="Kyrpides N.C."/>
            <person name="Klenk H.P."/>
            <person name="Lapidus A."/>
        </authorList>
    </citation>
    <scope>NUCLEOTIDE SEQUENCE [LARGE SCALE GENOMIC DNA]</scope>
    <source>
        <strain evidence="9">ATCC 27377 / DSM 6068 / ICPB 4128</strain>
    </source>
</reference>
<evidence type="ECO:0000256" key="7">
    <source>
        <dbReference type="PIRSR" id="PIRSR006118-2"/>
    </source>
</evidence>
<comment type="cofactor">
    <cofactor evidence="1 7">
        <name>Mg(2+)</name>
        <dbReference type="ChEBI" id="CHEBI:18420"/>
    </cofactor>
</comment>
<name>D2R6F1_PIRSD</name>
<dbReference type="GO" id="GO:0046872">
    <property type="term" value="F:metal ion binding"/>
    <property type="evidence" value="ECO:0007669"/>
    <property type="project" value="UniProtKB-KW"/>
</dbReference>
<dbReference type="PIRSF" id="PIRSF006118">
    <property type="entry name" value="KDO8-P_Ptase"/>
    <property type="match status" value="1"/>
</dbReference>
<dbReference type="Gene3D" id="3.40.50.1000">
    <property type="entry name" value="HAD superfamily/HAD-like"/>
    <property type="match status" value="1"/>
</dbReference>
<gene>
    <name evidence="8" type="ordered locus">Psta_0844</name>
</gene>
<dbReference type="InterPro" id="IPR050793">
    <property type="entry name" value="CMP-NeuNAc_synthase"/>
</dbReference>
<proteinExistence type="inferred from homology"/>
<dbReference type="eggNOG" id="COG1778">
    <property type="taxonomic scope" value="Bacteria"/>
</dbReference>
<dbReference type="InterPro" id="IPR023214">
    <property type="entry name" value="HAD_sf"/>
</dbReference>
<accession>D2R6F1</accession>
<evidence type="ECO:0000256" key="2">
    <source>
        <dbReference type="ARBA" id="ARBA00005893"/>
    </source>
</evidence>
<organism evidence="8 9">
    <name type="scientific">Pirellula staleyi (strain ATCC 27377 / DSM 6068 / ICPB 4128)</name>
    <name type="common">Pirella staleyi</name>
    <dbReference type="NCBI Taxonomy" id="530564"/>
    <lineage>
        <taxon>Bacteria</taxon>
        <taxon>Pseudomonadati</taxon>
        <taxon>Planctomycetota</taxon>
        <taxon>Planctomycetia</taxon>
        <taxon>Pirellulales</taxon>
        <taxon>Pirellulaceae</taxon>
        <taxon>Pirellula</taxon>
    </lineage>
</organism>
<dbReference type="NCBIfam" id="TIGR01670">
    <property type="entry name" value="KdsC-phosphatas"/>
    <property type="match status" value="1"/>
</dbReference>
<keyword evidence="4 7" id="KW-0479">Metal-binding</keyword>
<dbReference type="SUPFAM" id="SSF56784">
    <property type="entry name" value="HAD-like"/>
    <property type="match status" value="1"/>
</dbReference>
<protein>
    <submittedName>
        <fullName evidence="8">3-deoxy-D-manno-octulosonate 8-phosphate phosphatase, YrbI family</fullName>
        <ecNumber evidence="8">3.1.3.45</ecNumber>
    </submittedName>
</protein>
<evidence type="ECO:0000256" key="1">
    <source>
        <dbReference type="ARBA" id="ARBA00001946"/>
    </source>
</evidence>
<keyword evidence="5 8" id="KW-0378">Hydrolase</keyword>
<evidence type="ECO:0000313" key="8">
    <source>
        <dbReference type="EMBL" id="ADB15529.1"/>
    </source>
</evidence>
<dbReference type="HOGENOM" id="CLU_106694_0_1_0"/>
<dbReference type="PANTHER" id="PTHR21485">
    <property type="entry name" value="HAD SUPERFAMILY MEMBERS CMAS AND KDSC"/>
    <property type="match status" value="1"/>
</dbReference>
<dbReference type="SFLD" id="SFLDS00003">
    <property type="entry name" value="Haloacid_Dehalogenase"/>
    <property type="match status" value="1"/>
</dbReference>
<dbReference type="InterPro" id="IPR010023">
    <property type="entry name" value="KdsC_fam"/>
</dbReference>
<feature type="binding site" evidence="7">
    <location>
        <position position="16"/>
    </location>
    <ligand>
        <name>Mg(2+)</name>
        <dbReference type="ChEBI" id="CHEBI:18420"/>
    </ligand>
</feature>
<dbReference type="SFLD" id="SFLDG01136">
    <property type="entry name" value="C1.6:_Phosphoserine_Phosphatas"/>
    <property type="match status" value="1"/>
</dbReference>
<comment type="similarity">
    <text evidence="2">Belongs to the KdsC family.</text>
</comment>
<dbReference type="InterPro" id="IPR036412">
    <property type="entry name" value="HAD-like_sf"/>
</dbReference>
<dbReference type="EC" id="3.1.3.45" evidence="8"/>